<gene>
    <name evidence="5" type="ORF">GURASL_08320</name>
</gene>
<dbReference type="Proteomes" id="UP001317705">
    <property type="component" value="Chromosome"/>
</dbReference>
<evidence type="ECO:0000256" key="2">
    <source>
        <dbReference type="ARBA" id="ARBA00034247"/>
    </source>
</evidence>
<dbReference type="SMART" id="SM00267">
    <property type="entry name" value="GGDEF"/>
    <property type="match status" value="1"/>
</dbReference>
<feature type="domain" description="GGDEF" evidence="4">
    <location>
        <begin position="116"/>
        <end position="248"/>
    </location>
</feature>
<feature type="transmembrane region" description="Helical" evidence="3">
    <location>
        <begin position="20"/>
        <end position="40"/>
    </location>
</feature>
<keyword evidence="3" id="KW-0472">Membrane</keyword>
<keyword evidence="6" id="KW-1185">Reference proteome</keyword>
<dbReference type="RefSeq" id="WP_282002051.1">
    <property type="nucleotide sequence ID" value="NZ_AP027151.1"/>
</dbReference>
<protein>
    <recommendedName>
        <fullName evidence="1">diguanylate cyclase</fullName>
        <ecNumber evidence="1">2.7.7.65</ecNumber>
    </recommendedName>
</protein>
<evidence type="ECO:0000313" key="6">
    <source>
        <dbReference type="Proteomes" id="UP001317705"/>
    </source>
</evidence>
<sequence length="251" mass="28321">MRIEELKKRRVPVICKRPALLVTILCSSIFIAELAVSALLSRYAIDPAPLRALVDGAVLVVLLAPLIYRLIIVPMRRNNLSLWTMANTDPLTCAYNRMYLMDVLNREFSRAKRMDHVFSLLMIDIDRFKTINDTYGHPAGDKVLVEVSELFASEARDYDTVSRYGGEEFVILLPATAEDDAFTIAERLRLKAQSITFAERGLQVTISIGVVTYDNDTYGSVEEMLHAVDQYLYQAKRGGRNQTVVSHGEDD</sequence>
<dbReference type="PANTHER" id="PTHR45138">
    <property type="entry name" value="REGULATORY COMPONENTS OF SENSORY TRANSDUCTION SYSTEM"/>
    <property type="match status" value="1"/>
</dbReference>
<dbReference type="InterPro" id="IPR050469">
    <property type="entry name" value="Diguanylate_Cyclase"/>
</dbReference>
<dbReference type="PANTHER" id="PTHR45138:SF9">
    <property type="entry name" value="DIGUANYLATE CYCLASE DGCM-RELATED"/>
    <property type="match status" value="1"/>
</dbReference>
<dbReference type="Pfam" id="PF00990">
    <property type="entry name" value="GGDEF"/>
    <property type="match status" value="1"/>
</dbReference>
<dbReference type="Gene3D" id="3.30.70.270">
    <property type="match status" value="1"/>
</dbReference>
<evidence type="ECO:0000313" key="5">
    <source>
        <dbReference type="EMBL" id="BDV41909.1"/>
    </source>
</evidence>
<dbReference type="InterPro" id="IPR000160">
    <property type="entry name" value="GGDEF_dom"/>
</dbReference>
<comment type="catalytic activity">
    <reaction evidence="2">
        <text>2 GTP = 3',3'-c-di-GMP + 2 diphosphate</text>
        <dbReference type="Rhea" id="RHEA:24898"/>
        <dbReference type="ChEBI" id="CHEBI:33019"/>
        <dbReference type="ChEBI" id="CHEBI:37565"/>
        <dbReference type="ChEBI" id="CHEBI:58805"/>
        <dbReference type="EC" id="2.7.7.65"/>
    </reaction>
</comment>
<name>A0ABN6VPI3_9BACT</name>
<evidence type="ECO:0000256" key="3">
    <source>
        <dbReference type="SAM" id="Phobius"/>
    </source>
</evidence>
<organism evidence="5 6">
    <name type="scientific">Geotalea uraniireducens</name>
    <dbReference type="NCBI Taxonomy" id="351604"/>
    <lineage>
        <taxon>Bacteria</taxon>
        <taxon>Pseudomonadati</taxon>
        <taxon>Thermodesulfobacteriota</taxon>
        <taxon>Desulfuromonadia</taxon>
        <taxon>Geobacterales</taxon>
        <taxon>Geobacteraceae</taxon>
        <taxon>Geotalea</taxon>
    </lineage>
</organism>
<evidence type="ECO:0000256" key="1">
    <source>
        <dbReference type="ARBA" id="ARBA00012528"/>
    </source>
</evidence>
<dbReference type="InterPro" id="IPR043128">
    <property type="entry name" value="Rev_trsase/Diguanyl_cyclase"/>
</dbReference>
<dbReference type="NCBIfam" id="TIGR00254">
    <property type="entry name" value="GGDEF"/>
    <property type="match status" value="1"/>
</dbReference>
<keyword evidence="3" id="KW-0812">Transmembrane</keyword>
<feature type="transmembrane region" description="Helical" evidence="3">
    <location>
        <begin position="52"/>
        <end position="71"/>
    </location>
</feature>
<accession>A0ABN6VPI3</accession>
<dbReference type="SUPFAM" id="SSF55073">
    <property type="entry name" value="Nucleotide cyclase"/>
    <property type="match status" value="1"/>
</dbReference>
<dbReference type="EC" id="2.7.7.65" evidence="1"/>
<reference evidence="5 6" key="1">
    <citation type="submission" date="2022-12" db="EMBL/GenBank/DDBJ databases">
        <title>Polyphasic characterization of Geotalea uranireducens NIT-SL11 newly isolated from a complex of sewage sludge and microbially reduced graphene oxide.</title>
        <authorList>
            <person name="Xie L."/>
            <person name="Yoshida N."/>
            <person name="Meng L."/>
        </authorList>
    </citation>
    <scope>NUCLEOTIDE SEQUENCE [LARGE SCALE GENOMIC DNA]</scope>
    <source>
        <strain evidence="5 6">NIT-SL11</strain>
    </source>
</reference>
<dbReference type="InterPro" id="IPR029787">
    <property type="entry name" value="Nucleotide_cyclase"/>
</dbReference>
<evidence type="ECO:0000259" key="4">
    <source>
        <dbReference type="PROSITE" id="PS50887"/>
    </source>
</evidence>
<dbReference type="PROSITE" id="PS50887">
    <property type="entry name" value="GGDEF"/>
    <property type="match status" value="1"/>
</dbReference>
<dbReference type="CDD" id="cd01949">
    <property type="entry name" value="GGDEF"/>
    <property type="match status" value="1"/>
</dbReference>
<proteinExistence type="predicted"/>
<keyword evidence="3" id="KW-1133">Transmembrane helix</keyword>
<dbReference type="EMBL" id="AP027151">
    <property type="protein sequence ID" value="BDV41909.1"/>
    <property type="molecule type" value="Genomic_DNA"/>
</dbReference>